<protein>
    <recommendedName>
        <fullName evidence="1">LAA1-like C-terminal TPR repeats domain-containing protein</fullName>
    </recommendedName>
</protein>
<dbReference type="GO" id="GO:0016020">
    <property type="term" value="C:membrane"/>
    <property type="evidence" value="ECO:0007669"/>
    <property type="project" value="TreeGrafter"/>
</dbReference>
<dbReference type="Proteomes" id="UP000790833">
    <property type="component" value="Unassembled WGS sequence"/>
</dbReference>
<dbReference type="SUPFAM" id="SSF48371">
    <property type="entry name" value="ARM repeat"/>
    <property type="match status" value="1"/>
</dbReference>
<keyword evidence="3" id="KW-1185">Reference proteome</keyword>
<dbReference type="GO" id="GO:0042147">
    <property type="term" value="P:retrograde transport, endosome to Golgi"/>
    <property type="evidence" value="ECO:0007669"/>
    <property type="project" value="TreeGrafter"/>
</dbReference>
<dbReference type="PANTHER" id="PTHR21663:SF0">
    <property type="entry name" value="HEAT REPEAT-CONTAINING PROTEIN 5B"/>
    <property type="match status" value="1"/>
</dbReference>
<comment type="caution">
    <text evidence="2">The sequence shown here is derived from an EMBL/GenBank/DDBJ whole genome shotgun (WGS) entry which is preliminary data.</text>
</comment>
<feature type="domain" description="LAA1-like C-terminal TPR repeats" evidence="1">
    <location>
        <begin position="1954"/>
        <end position="2086"/>
    </location>
</feature>
<dbReference type="GO" id="GO:0005829">
    <property type="term" value="C:cytosol"/>
    <property type="evidence" value="ECO:0007669"/>
    <property type="project" value="GOC"/>
</dbReference>
<dbReference type="Pfam" id="PF20210">
    <property type="entry name" value="Laa1_Sip1_HTR5"/>
    <property type="match status" value="1"/>
</dbReference>
<evidence type="ECO:0000313" key="2">
    <source>
        <dbReference type="EMBL" id="KAG7192405.1"/>
    </source>
</evidence>
<dbReference type="GO" id="GO:0030139">
    <property type="term" value="C:endocytic vesicle"/>
    <property type="evidence" value="ECO:0007669"/>
    <property type="project" value="TreeGrafter"/>
</dbReference>
<dbReference type="PANTHER" id="PTHR21663">
    <property type="entry name" value="HYPOTHETICAL HEAT DOMAIN-CONTAINING"/>
    <property type="match status" value="1"/>
</dbReference>
<evidence type="ECO:0000313" key="3">
    <source>
        <dbReference type="Proteomes" id="UP000790833"/>
    </source>
</evidence>
<dbReference type="EMBL" id="JAHMUF010000018">
    <property type="protein sequence ID" value="KAG7192405.1"/>
    <property type="molecule type" value="Genomic_DNA"/>
</dbReference>
<dbReference type="GeneID" id="66115178"/>
<dbReference type="InterPro" id="IPR040108">
    <property type="entry name" value="Laa1/Sip1/HEATR5"/>
</dbReference>
<evidence type="ECO:0000259" key="1">
    <source>
        <dbReference type="Pfam" id="PF25808"/>
    </source>
</evidence>
<gene>
    <name evidence="2" type="ORF">KQ657_001804</name>
</gene>
<dbReference type="GO" id="GO:0006897">
    <property type="term" value="P:endocytosis"/>
    <property type="evidence" value="ECO:0007669"/>
    <property type="project" value="TreeGrafter"/>
</dbReference>
<reference evidence="2" key="1">
    <citation type="submission" date="2021-03" db="EMBL/GenBank/DDBJ databases">
        <authorList>
            <person name="Palmer J.M."/>
        </authorList>
    </citation>
    <scope>NUCLEOTIDE SEQUENCE</scope>
    <source>
        <strain evidence="2">ARV_011</strain>
    </source>
</reference>
<dbReference type="OrthoDB" id="192608at2759"/>
<dbReference type="InterPro" id="IPR046837">
    <property type="entry name" value="Laa1/Sip1/HEATR5-like_HEAT"/>
</dbReference>
<name>A0A9P7V718_9ASCO</name>
<accession>A0A9P7V718</accession>
<dbReference type="InterPro" id="IPR057981">
    <property type="entry name" value="TPR_LAA1-like_C"/>
</dbReference>
<proteinExistence type="predicted"/>
<dbReference type="RefSeq" id="XP_043047955.1">
    <property type="nucleotide sequence ID" value="XM_043192587.1"/>
</dbReference>
<dbReference type="GO" id="GO:0005794">
    <property type="term" value="C:Golgi apparatus"/>
    <property type="evidence" value="ECO:0007669"/>
    <property type="project" value="TreeGrafter"/>
</dbReference>
<organism evidence="2 3">
    <name type="scientific">Scheffersomyces spartinae</name>
    <dbReference type="NCBI Taxonomy" id="45513"/>
    <lineage>
        <taxon>Eukaryota</taxon>
        <taxon>Fungi</taxon>
        <taxon>Dikarya</taxon>
        <taxon>Ascomycota</taxon>
        <taxon>Saccharomycotina</taxon>
        <taxon>Pichiomycetes</taxon>
        <taxon>Debaryomycetaceae</taxon>
        <taxon>Scheffersomyces</taxon>
    </lineage>
</organism>
<sequence length="2100" mass="235387">MDNATFSGLLTEFNIADVSDYLIELNLNLTNHTPGDQTESSSAAASLYTVSIGQLTQLVEKLRQDPIQYSNVYKLVSQNVALCMAQQPSCVYDFANSLLGHISEEPCIANVILIDLFERFPHNLGSLVTFTVAQIYKLLKKCPSPSSNQLVVLMSVLVKIAAKSDINDKMLAKLTKLVTKGILLPSDHIQLDVYLDAKDANATTVLVKRAYITTLKNLLSFSVSSNYESLLALSTSSTSAGARIKPEQIVTQQNQFQNTMLTTMDKVLMYGLSHPHSEIRVATVDLLASILVNLVDTQKFDGIEYLIDKYPLPKPNHPPGSTNGEDYAAIASSSSSSGEDDKTAFTTLLTQTSVAECIVFYIQLQQLQNQDYLAKNITTILDKILAKFSSVNTNDHLMNSLWSKTLEHWKTVIAFIINESGLRSYEGLVNYLGSKFLGVEGQGGDQQVTDRDSRLKKKDTTIFGFKTSKSKSLKSKDLWNFKPYHNPYHCGLLLYTYQLLIPFGAKLNESSGTKDGASTDETELSQENSFYNILLNLFMNNNQYIRNFALETFLQFFKGNNAPVNSLIITIFNLVSQSFKAKTDEKMVNGKDNTTSLSSIKLMQYSLVLLSLLKQTDAFVLQSSTLVKILSFCTQNLKHTATGLKAASCWTILASVVTFFETNEFVKLNSSQLLVFWKGLLTSQFIPLSTEANDQLAEISGNLRARNTSLICLINYLTTVGSNSNAASDQLKHTQFLLARAYNYVTYLESNIEGLSNITNFDTSATEDFLTNVQVVDNLQFSDYGNSYNISSTSVLASLILYSKKLILFGFSILSTNLKHEINSNLVIFLVKLISDPKLFCFTNSLTSDLKKVKSAETSDPKLTHPYLDNPTTISYGTTTKYTGIGEDIDSLNMVPVTPVSTVPYDYNIINGDVFKASEGTHCLPWYFVFEKTIFTPAAHSIVFDPAVLLFAEYSKFEKFSPCLVTSLIDYSIELFQLVFPTLSEKIQVSLLEQLKNSLTAKDVSHPLRAMAIAINISIALEGVALNLMKKPIDKETVLSIMDILSLLNEKVPFMIDTNTKTFGRCSTLLPVKLVQDEIDKLIGKIVNNTDPHIRGSSVLSLAQVSRFSGIGFLETFNVVVQLLGDPNPVVYHFTLKATAMLFVDGIDNITSISAILEKIYTNFFSWEFDNERKNKTLTGLGVLYPTSSEIGNLIQTIVASLGPSLRELPISRRHELRNLIVYFRLGVGCSTGQEILDVYRCLLELSKELIIFDNTLIESEVDFFSNLVNFVITNNIKVGIATECSVSLSNEAVFPFNTSSVLYETAFGCYTELLKLFGTKFLNKQRAELLWICMALKPCNDLKSFIGLWLDSNSEMNWFKTLNSIFKYSVKKLVSPFIENTYSLKMLPLQQRQKQLLQTKKIDLTDEEVENIVALVDISDDSNMEQVSWEFKLFIFELLNKLLQLAGKSPTLLDQLKSKISDIIKISFTASSSSITCIKLNGLLLLDKCLRLFGTLEDPMYPGTSILDQQQAQIISALVPCFNSDSSADIIVSAINVSSKFINLPRIKFYSKKRILKTLMNLLEEVSSNKYITFASIEDMSEMEKKSLQLSILNCWALLKLGVEDQTNDDQVEDDSEEGDNNLVATLEKYSHLLNPLWILALKDFSSLKHQPLSTREIDIYNGYWINFVMVLCLEMEKNSEFTSTYLKEDEANFLFILFSECIESLIAGKRVQETLRSVLRLMQSKALVDIIFNNEVFSETIDLFDRLLLIEDDTEIQCEVVDIVRCLFDTGFEQFKDDIDQVFDKLFELTRVCLLPLFNILPFLRVDYDPENQVTKLALKHADSASHLVVLKKVLISLLEMINHFDEIVRVDLYSCVLFIFSRIYEFGNELLVAVVLPHLKQVVTEVKALANENELLNTFYGVILPFLSRDKNFSVLTLVILVTSGELEIDETTSTDMANGLLELLSTNPGLSIQCIKSLIAVSAIRHELSVVKFVVQSAVKSIVNGAETRQNPQVLLEVLFLYSQLIASDSTKSEALYGLLVPLLVSFQEASTLSREYLREKLLFLVSQNPESFKLVVSQRLTDTQRAYAQELMSTAAPQTQVVDEDHVIELKTFGV</sequence>
<dbReference type="Pfam" id="PF25808">
    <property type="entry name" value="TPR_LAA1_C"/>
    <property type="match status" value="1"/>
</dbReference>
<dbReference type="GO" id="GO:0008104">
    <property type="term" value="P:intracellular protein localization"/>
    <property type="evidence" value="ECO:0007669"/>
    <property type="project" value="TreeGrafter"/>
</dbReference>
<dbReference type="InterPro" id="IPR016024">
    <property type="entry name" value="ARM-type_fold"/>
</dbReference>